<keyword evidence="2" id="KW-0675">Receptor</keyword>
<sequence length="341" mass="36442">MKALLQDQRQRKMNAHEYGRLSRRRLLQAASLGVLAGTRAAYAQEFPTRPVKLIVPQPPGGAADRLARIFVQALEARWKQSVVVENKPGGGVVIGTLATARAAPDGHTFALLGSSLSINAAQRKDLPYDTARDLGPIARIGYFTIVLVAPADFGASNVRELIAMARKNPGALSFASNGIGTSAQLAGEMLNHMAGIQLQHVPYNGAAKMYTDMIGKQIPLGFSVASSAESFIRSGQLKVLGVTSKERSPLYPQWPAISETLPGFEAVNWAGFAAPAGVPRAVTARLADDILAVLATADVAKAMADMGIEVRPQGPDEFQAFIQSEMRRFSEITKPLNKPST</sequence>
<protein>
    <submittedName>
        <fullName evidence="2">Putative Bug-like extra-cytoplasmic solute receptor, TTT-family</fullName>
    </submittedName>
</protein>
<evidence type="ECO:0000313" key="2">
    <source>
        <dbReference type="EMBL" id="AGU52855.1"/>
    </source>
</evidence>
<dbReference type="SUPFAM" id="SSF53850">
    <property type="entry name" value="Periplasmic binding protein-like II"/>
    <property type="match status" value="1"/>
</dbReference>
<dbReference type="PANTHER" id="PTHR42928:SF5">
    <property type="entry name" value="BLR1237 PROTEIN"/>
    <property type="match status" value="1"/>
</dbReference>
<proteinExistence type="inferred from homology"/>
<dbReference type="PATRIC" id="fig|1246301.3.peg.5813"/>
<dbReference type="Gene3D" id="3.40.190.10">
    <property type="entry name" value="Periplasmic binding protein-like II"/>
    <property type="match status" value="1"/>
</dbReference>
<accession>T1XL38</accession>
<reference evidence="2 3" key="1">
    <citation type="submission" date="2012-10" db="EMBL/GenBank/DDBJ databases">
        <title>Genome sequence of Variovorax paradoxus B4.</title>
        <authorList>
            <person name="Schuldes J."/>
            <person name="Brandt U."/>
            <person name="Hiessl S."/>
            <person name="Wuebbeler J.H."/>
            <person name="Thuermer A."/>
            <person name="Steinbuechel A."/>
            <person name="Daniel R."/>
        </authorList>
    </citation>
    <scope>NUCLEOTIDE SEQUENCE [LARGE SCALE GENOMIC DNA]</scope>
    <source>
        <strain evidence="2 3">B4</strain>
    </source>
</reference>
<organism evidence="2 3">
    <name type="scientific">Variovorax paradoxus B4</name>
    <dbReference type="NCBI Taxonomy" id="1246301"/>
    <lineage>
        <taxon>Bacteria</taxon>
        <taxon>Pseudomonadati</taxon>
        <taxon>Pseudomonadota</taxon>
        <taxon>Betaproteobacteria</taxon>
        <taxon>Burkholderiales</taxon>
        <taxon>Comamonadaceae</taxon>
        <taxon>Variovorax</taxon>
    </lineage>
</organism>
<gene>
    <name evidence="2" type="ORF">VAPA_2c02940</name>
</gene>
<dbReference type="EMBL" id="CP003912">
    <property type="protein sequence ID" value="AGU52855.1"/>
    <property type="molecule type" value="Genomic_DNA"/>
</dbReference>
<evidence type="ECO:0000256" key="1">
    <source>
        <dbReference type="ARBA" id="ARBA00006987"/>
    </source>
</evidence>
<evidence type="ECO:0000313" key="3">
    <source>
        <dbReference type="Proteomes" id="UP000016223"/>
    </source>
</evidence>
<dbReference type="Gene3D" id="3.40.190.150">
    <property type="entry name" value="Bordetella uptake gene, domain 1"/>
    <property type="match status" value="1"/>
</dbReference>
<comment type="similarity">
    <text evidence="1">Belongs to the UPF0065 (bug) family.</text>
</comment>
<dbReference type="KEGG" id="vpd:VAPA_2c02940"/>
<dbReference type="Proteomes" id="UP000016223">
    <property type="component" value="Chromosome 2"/>
</dbReference>
<dbReference type="CDD" id="cd13578">
    <property type="entry name" value="PBP2_Bug27"/>
    <property type="match status" value="1"/>
</dbReference>
<dbReference type="PIRSF" id="PIRSF017082">
    <property type="entry name" value="YflP"/>
    <property type="match status" value="1"/>
</dbReference>
<dbReference type="PANTHER" id="PTHR42928">
    <property type="entry name" value="TRICARBOXYLATE-BINDING PROTEIN"/>
    <property type="match status" value="1"/>
</dbReference>
<dbReference type="InterPro" id="IPR005064">
    <property type="entry name" value="BUG"/>
</dbReference>
<name>T1XL38_VARPD</name>
<dbReference type="Pfam" id="PF03401">
    <property type="entry name" value="TctC"/>
    <property type="match status" value="1"/>
</dbReference>
<dbReference type="InterPro" id="IPR042100">
    <property type="entry name" value="Bug_dom1"/>
</dbReference>
<dbReference type="HOGENOM" id="CLU_045683_0_0_4"/>
<dbReference type="AlphaFoldDB" id="T1XL38"/>